<dbReference type="AlphaFoldDB" id="A0A1I1WF52"/>
<dbReference type="InterPro" id="IPR012296">
    <property type="entry name" value="Nuclease_put_TT1808"/>
</dbReference>
<evidence type="ECO:0000259" key="1">
    <source>
        <dbReference type="Pfam" id="PF05685"/>
    </source>
</evidence>
<dbReference type="CDD" id="cd06260">
    <property type="entry name" value="DUF820-like"/>
    <property type="match status" value="1"/>
</dbReference>
<dbReference type="Pfam" id="PF05685">
    <property type="entry name" value="Uma2"/>
    <property type="match status" value="1"/>
</dbReference>
<dbReference type="OrthoDB" id="5518193at2"/>
<dbReference type="PANTHER" id="PTHR34107:SF4">
    <property type="entry name" value="SLL1222 PROTEIN"/>
    <property type="match status" value="1"/>
</dbReference>
<protein>
    <submittedName>
        <fullName evidence="2">Endonuclease, Uma2 family (Restriction endonuclease fold)</fullName>
    </submittedName>
</protein>
<dbReference type="STRING" id="54.SAMN02745121_02310"/>
<dbReference type="SUPFAM" id="SSF52980">
    <property type="entry name" value="Restriction endonuclease-like"/>
    <property type="match status" value="1"/>
</dbReference>
<gene>
    <name evidence="2" type="ORF">SAMN02745121_02310</name>
</gene>
<feature type="domain" description="Putative restriction endonuclease" evidence="1">
    <location>
        <begin position="14"/>
        <end position="182"/>
    </location>
</feature>
<dbReference type="Gene3D" id="3.90.1570.10">
    <property type="entry name" value="tt1808, chain A"/>
    <property type="match status" value="1"/>
</dbReference>
<name>A0A1I1WF52_9BACT</name>
<keyword evidence="2" id="KW-0378">Hydrolase</keyword>
<dbReference type="GO" id="GO:0004519">
    <property type="term" value="F:endonuclease activity"/>
    <property type="evidence" value="ECO:0007669"/>
    <property type="project" value="UniProtKB-KW"/>
</dbReference>
<accession>A0A1I1WF52</accession>
<dbReference type="EMBL" id="FOMX01000006">
    <property type="protein sequence ID" value="SFD93806.1"/>
    <property type="molecule type" value="Genomic_DNA"/>
</dbReference>
<dbReference type="PANTHER" id="PTHR34107">
    <property type="entry name" value="SLL0198 PROTEIN-RELATED"/>
    <property type="match status" value="1"/>
</dbReference>
<keyword evidence="2" id="KW-0540">Nuclease</keyword>
<reference evidence="3" key="1">
    <citation type="submission" date="2016-10" db="EMBL/GenBank/DDBJ databases">
        <authorList>
            <person name="Varghese N."/>
            <person name="Submissions S."/>
        </authorList>
    </citation>
    <scope>NUCLEOTIDE SEQUENCE [LARGE SCALE GENOMIC DNA]</scope>
    <source>
        <strain evidence="3">ATCC 25963</strain>
    </source>
</reference>
<evidence type="ECO:0000313" key="2">
    <source>
        <dbReference type="EMBL" id="SFD93806.1"/>
    </source>
</evidence>
<organism evidence="2 3">
    <name type="scientific">Nannocystis exedens</name>
    <dbReference type="NCBI Taxonomy" id="54"/>
    <lineage>
        <taxon>Bacteria</taxon>
        <taxon>Pseudomonadati</taxon>
        <taxon>Myxococcota</taxon>
        <taxon>Polyangia</taxon>
        <taxon>Nannocystales</taxon>
        <taxon>Nannocystaceae</taxon>
        <taxon>Nannocystis</taxon>
    </lineage>
</organism>
<keyword evidence="3" id="KW-1185">Reference proteome</keyword>
<dbReference type="InterPro" id="IPR011335">
    <property type="entry name" value="Restrct_endonuc-II-like"/>
</dbReference>
<dbReference type="Proteomes" id="UP000199400">
    <property type="component" value="Unassembled WGS sequence"/>
</dbReference>
<keyword evidence="2" id="KW-0255">Endonuclease</keyword>
<evidence type="ECO:0000313" key="3">
    <source>
        <dbReference type="Proteomes" id="UP000199400"/>
    </source>
</evidence>
<dbReference type="InterPro" id="IPR008538">
    <property type="entry name" value="Uma2"/>
</dbReference>
<proteinExistence type="predicted"/>
<sequence length="198" mass="22084">MLANMVAAPKLATYADLLATPEDVKAEILGGELVTQPSALFEHSYAQSGVVDGLRGPFDRGRGGPGGWWIVVEVDVQFTDHDVVRPDVVGWRRERLPSPWGKRPIDVAPDWICEVLSPRGVRRDRVVKQELYARHGVPFYWLIDPVEALLEAFTLERGRWVLTGTYDRSAVARVPPFEAIELVVADLFMPEPPEAADD</sequence>